<keyword evidence="3" id="KW-1185">Reference proteome</keyword>
<organism evidence="3 4">
    <name type="scientific">Ananas comosus</name>
    <name type="common">Pineapple</name>
    <name type="synonym">Ananas ananas</name>
    <dbReference type="NCBI Taxonomy" id="4615"/>
    <lineage>
        <taxon>Eukaryota</taxon>
        <taxon>Viridiplantae</taxon>
        <taxon>Streptophyta</taxon>
        <taxon>Embryophyta</taxon>
        <taxon>Tracheophyta</taxon>
        <taxon>Spermatophyta</taxon>
        <taxon>Magnoliopsida</taxon>
        <taxon>Liliopsida</taxon>
        <taxon>Poales</taxon>
        <taxon>Bromeliaceae</taxon>
        <taxon>Bromelioideae</taxon>
        <taxon>Ananas</taxon>
    </lineage>
</organism>
<evidence type="ECO:0000256" key="1">
    <source>
        <dbReference type="SAM" id="MobiDB-lite"/>
    </source>
</evidence>
<dbReference type="AlphaFoldDB" id="A0A6P5EG58"/>
<protein>
    <submittedName>
        <fullName evidence="4">Uncharacterized protein LOC109706039</fullName>
    </submittedName>
</protein>
<feature type="region of interest" description="Disordered" evidence="1">
    <location>
        <begin position="139"/>
        <end position="165"/>
    </location>
</feature>
<dbReference type="GeneID" id="109706039"/>
<proteinExistence type="predicted"/>
<feature type="signal peptide" evidence="2">
    <location>
        <begin position="1"/>
        <end position="17"/>
    </location>
</feature>
<reference evidence="3" key="1">
    <citation type="journal article" date="2015" name="Nat. Genet.">
        <title>The pineapple genome and the evolution of CAM photosynthesis.</title>
        <authorList>
            <person name="Ming R."/>
            <person name="VanBuren R."/>
            <person name="Wai C.M."/>
            <person name="Tang H."/>
            <person name="Schatz M.C."/>
            <person name="Bowers J.E."/>
            <person name="Lyons E."/>
            <person name="Wang M.L."/>
            <person name="Chen J."/>
            <person name="Biggers E."/>
            <person name="Zhang J."/>
            <person name="Huang L."/>
            <person name="Zhang L."/>
            <person name="Miao W."/>
            <person name="Zhang J."/>
            <person name="Ye Z."/>
            <person name="Miao C."/>
            <person name="Lin Z."/>
            <person name="Wang H."/>
            <person name="Zhou H."/>
            <person name="Yim W.C."/>
            <person name="Priest H.D."/>
            <person name="Zheng C."/>
            <person name="Woodhouse M."/>
            <person name="Edger P.P."/>
            <person name="Guyot R."/>
            <person name="Guo H.B."/>
            <person name="Guo H."/>
            <person name="Zheng G."/>
            <person name="Singh R."/>
            <person name="Sharma A."/>
            <person name="Min X."/>
            <person name="Zheng Y."/>
            <person name="Lee H."/>
            <person name="Gurtowski J."/>
            <person name="Sedlazeck F.J."/>
            <person name="Harkess A."/>
            <person name="McKain M.R."/>
            <person name="Liao Z."/>
            <person name="Fang J."/>
            <person name="Liu J."/>
            <person name="Zhang X."/>
            <person name="Zhang Q."/>
            <person name="Hu W."/>
            <person name="Qin Y."/>
            <person name="Wang K."/>
            <person name="Chen L.Y."/>
            <person name="Shirley N."/>
            <person name="Lin Y.R."/>
            <person name="Liu L.Y."/>
            <person name="Hernandez A.G."/>
            <person name="Wright C.L."/>
            <person name="Bulone V."/>
            <person name="Tuskan G.A."/>
            <person name="Heath K."/>
            <person name="Zee F."/>
            <person name="Moore P.H."/>
            <person name="Sunkar R."/>
            <person name="Leebens-Mack J.H."/>
            <person name="Mockler T."/>
            <person name="Bennetzen J.L."/>
            <person name="Freeling M."/>
            <person name="Sankoff D."/>
            <person name="Paterson A.H."/>
            <person name="Zhu X."/>
            <person name="Yang X."/>
            <person name="Smith J.A."/>
            <person name="Cushman J.C."/>
            <person name="Paull R.E."/>
            <person name="Yu Q."/>
        </authorList>
    </citation>
    <scope>NUCLEOTIDE SEQUENCE [LARGE SCALE GENOMIC DNA]</scope>
    <source>
        <strain evidence="3">cv. F153</strain>
    </source>
</reference>
<dbReference type="Proteomes" id="UP000515123">
    <property type="component" value="Unplaced"/>
</dbReference>
<name>A0A6P5EG58_ANACO</name>
<sequence length="165" mass="19051">MPTFSLCINRLPLFLYGLSVPCIISCRSDDNLGFFDRHINLSNFFQRYNDHVSLHRHDFKVVQDEPNKLQIQRKYEKARRKLAQKINDEKAGKGKEISYSLPSAVGSRRAATTAAPFLVVIPMPASLCANDKARWGKKDWDERPSLKRLHSGPRPPRQPWTAREY</sequence>
<feature type="chain" id="PRO_5027790591" evidence="2">
    <location>
        <begin position="18"/>
        <end position="165"/>
    </location>
</feature>
<evidence type="ECO:0000313" key="3">
    <source>
        <dbReference type="Proteomes" id="UP000515123"/>
    </source>
</evidence>
<reference evidence="4" key="2">
    <citation type="submission" date="2025-08" db="UniProtKB">
        <authorList>
            <consortium name="RefSeq"/>
        </authorList>
    </citation>
    <scope>IDENTIFICATION</scope>
    <source>
        <tissue evidence="4">Leaf</tissue>
    </source>
</reference>
<keyword evidence="2" id="KW-0732">Signal</keyword>
<accession>A0A6P5EG58</accession>
<evidence type="ECO:0000313" key="4">
    <source>
        <dbReference type="RefSeq" id="XP_020082429.1"/>
    </source>
</evidence>
<evidence type="ECO:0000256" key="2">
    <source>
        <dbReference type="SAM" id="SignalP"/>
    </source>
</evidence>
<dbReference type="RefSeq" id="XP_020082429.1">
    <property type="nucleotide sequence ID" value="XM_020226840.1"/>
</dbReference>
<gene>
    <name evidence="4" type="primary">LOC109706039</name>
</gene>